<feature type="domain" description="ZP" evidence="16">
    <location>
        <begin position="304"/>
        <end position="579"/>
    </location>
</feature>
<comment type="subcellular location">
    <subcellularLocation>
        <location evidence="1">Cell membrane</location>
        <topology evidence="1">Single-pass type I membrane protein</topology>
    </subcellularLocation>
    <subcellularLocation>
        <location evidence="12">Zona pellucida</location>
    </subcellularLocation>
</comment>
<evidence type="ECO:0000256" key="15">
    <source>
        <dbReference type="SAM" id="SignalP"/>
    </source>
</evidence>
<evidence type="ECO:0000256" key="10">
    <source>
        <dbReference type="ARBA" id="ARBA00023180"/>
    </source>
</evidence>
<evidence type="ECO:0000256" key="7">
    <source>
        <dbReference type="ARBA" id="ARBA00022989"/>
    </source>
</evidence>
<dbReference type="InterPro" id="IPR055355">
    <property type="entry name" value="ZP-C"/>
</dbReference>
<dbReference type="GO" id="GO:0032190">
    <property type="term" value="F:acrosin binding"/>
    <property type="evidence" value="ECO:0007669"/>
    <property type="project" value="TreeGrafter"/>
</dbReference>
<keyword evidence="7" id="KW-1133">Transmembrane helix</keyword>
<keyword evidence="15" id="KW-0732">Signal</keyword>
<evidence type="ECO:0000256" key="12">
    <source>
        <dbReference type="ARBA" id="ARBA00024183"/>
    </source>
</evidence>
<evidence type="ECO:0000256" key="9">
    <source>
        <dbReference type="ARBA" id="ARBA00023157"/>
    </source>
</evidence>
<dbReference type="GO" id="GO:0060468">
    <property type="term" value="P:prevention of polyspermy"/>
    <property type="evidence" value="ECO:0007669"/>
    <property type="project" value="TreeGrafter"/>
</dbReference>
<dbReference type="InterPro" id="IPR042235">
    <property type="entry name" value="ZP-C_dom"/>
</dbReference>
<dbReference type="SMART" id="SM00241">
    <property type="entry name" value="ZP"/>
    <property type="match status" value="1"/>
</dbReference>
<name>A0A6P7HUQ1_9TELE</name>
<organism evidence="18 19">
    <name type="scientific">Parambassis ranga</name>
    <name type="common">Indian glassy fish</name>
    <dbReference type="NCBI Taxonomy" id="210632"/>
    <lineage>
        <taxon>Eukaryota</taxon>
        <taxon>Metazoa</taxon>
        <taxon>Chordata</taxon>
        <taxon>Craniata</taxon>
        <taxon>Vertebrata</taxon>
        <taxon>Euteleostomi</taxon>
        <taxon>Actinopterygii</taxon>
        <taxon>Neopterygii</taxon>
        <taxon>Teleostei</taxon>
        <taxon>Neoteleostei</taxon>
        <taxon>Acanthomorphata</taxon>
        <taxon>Ovalentaria</taxon>
        <taxon>Ambassidae</taxon>
        <taxon>Parambassis</taxon>
    </lineage>
</organism>
<evidence type="ECO:0000256" key="4">
    <source>
        <dbReference type="ARBA" id="ARBA00022530"/>
    </source>
</evidence>
<dbReference type="Proteomes" id="UP000515145">
    <property type="component" value="Chromosome 2"/>
</dbReference>
<dbReference type="InterPro" id="IPR001507">
    <property type="entry name" value="ZP_dom"/>
</dbReference>
<dbReference type="Pfam" id="PF00088">
    <property type="entry name" value="Trefoil"/>
    <property type="match status" value="1"/>
</dbReference>
<feature type="region of interest" description="Disordered" evidence="14">
    <location>
        <begin position="218"/>
        <end position="238"/>
    </location>
</feature>
<feature type="domain" description="P-type" evidence="17">
    <location>
        <begin position="262"/>
        <end position="302"/>
    </location>
</feature>
<keyword evidence="3" id="KW-0964">Secreted</keyword>
<keyword evidence="9 13" id="KW-1015">Disulfide bond</keyword>
<dbReference type="GO" id="GO:0007339">
    <property type="term" value="P:binding of sperm to zona pellucida"/>
    <property type="evidence" value="ECO:0007669"/>
    <property type="project" value="TreeGrafter"/>
</dbReference>
<reference evidence="19" key="1">
    <citation type="submission" date="2025-08" db="UniProtKB">
        <authorList>
            <consortium name="RefSeq"/>
        </authorList>
    </citation>
    <scope>IDENTIFICATION</scope>
</reference>
<keyword evidence="8" id="KW-0472">Membrane</keyword>
<dbReference type="GO" id="GO:0005886">
    <property type="term" value="C:plasma membrane"/>
    <property type="evidence" value="ECO:0007669"/>
    <property type="project" value="UniProtKB-SubCell"/>
</dbReference>
<keyword evidence="6" id="KW-0812">Transmembrane</keyword>
<protein>
    <submittedName>
        <fullName evidence="19">Zona pellucida sperm-binding protein 4-like</fullName>
    </submittedName>
</protein>
<accession>A0A6P7HUQ1</accession>
<evidence type="ECO:0000256" key="11">
    <source>
        <dbReference type="ARBA" id="ARBA00023279"/>
    </source>
</evidence>
<dbReference type="GeneID" id="114432171"/>
<evidence type="ECO:0000256" key="14">
    <source>
        <dbReference type="SAM" id="MobiDB-lite"/>
    </source>
</evidence>
<dbReference type="Gene3D" id="2.60.40.3210">
    <property type="entry name" value="Zona pellucida, ZP-N domain"/>
    <property type="match status" value="1"/>
</dbReference>
<dbReference type="AlphaFoldDB" id="A0A6P7HUQ1"/>
<gene>
    <name evidence="19" type="primary">LOC114432171</name>
</gene>
<feature type="signal peptide" evidence="15">
    <location>
        <begin position="1"/>
        <end position="24"/>
    </location>
</feature>
<evidence type="ECO:0000256" key="1">
    <source>
        <dbReference type="ARBA" id="ARBA00004251"/>
    </source>
</evidence>
<feature type="disulfide bond" evidence="13">
    <location>
        <begin position="264"/>
        <end position="290"/>
    </location>
</feature>
<dbReference type="PROSITE" id="PS51034">
    <property type="entry name" value="ZP_2"/>
    <property type="match status" value="1"/>
</dbReference>
<dbReference type="CDD" id="cd00111">
    <property type="entry name" value="Trefoil"/>
    <property type="match status" value="1"/>
</dbReference>
<keyword evidence="10" id="KW-0325">Glycoprotein</keyword>
<evidence type="ECO:0000313" key="19">
    <source>
        <dbReference type="RefSeq" id="XP_028255811.1"/>
    </source>
</evidence>
<dbReference type="InterPro" id="IPR051148">
    <property type="entry name" value="Zona_Pellucida_Domain_gp"/>
</dbReference>
<feature type="chain" id="PRO_5028086195" evidence="15">
    <location>
        <begin position="25"/>
        <end position="579"/>
    </location>
</feature>
<dbReference type="Pfam" id="PF23344">
    <property type="entry name" value="ZP-N"/>
    <property type="match status" value="1"/>
</dbReference>
<dbReference type="GO" id="GO:0035804">
    <property type="term" value="F:structural constituent of egg coat"/>
    <property type="evidence" value="ECO:0007669"/>
    <property type="project" value="TreeGrafter"/>
</dbReference>
<dbReference type="Gene3D" id="2.60.40.4100">
    <property type="entry name" value="Zona pellucida, ZP-C domain"/>
    <property type="match status" value="1"/>
</dbReference>
<keyword evidence="4" id="KW-0272">Extracellular matrix</keyword>
<dbReference type="SUPFAM" id="SSF57492">
    <property type="entry name" value="Trefoil"/>
    <property type="match status" value="1"/>
</dbReference>
<keyword evidence="11" id="KW-0278">Fertilization</keyword>
<evidence type="ECO:0000256" key="13">
    <source>
        <dbReference type="PROSITE-ProRule" id="PRU00779"/>
    </source>
</evidence>
<keyword evidence="5" id="KW-0165">Cleavage on pair of basic residues</keyword>
<evidence type="ECO:0000259" key="16">
    <source>
        <dbReference type="PROSITE" id="PS51034"/>
    </source>
</evidence>
<dbReference type="Gene3D" id="4.10.110.10">
    <property type="entry name" value="Spasmolytic Protein, domain 1"/>
    <property type="match status" value="1"/>
</dbReference>
<evidence type="ECO:0000256" key="3">
    <source>
        <dbReference type="ARBA" id="ARBA00022525"/>
    </source>
</evidence>
<dbReference type="RefSeq" id="XP_028255811.1">
    <property type="nucleotide sequence ID" value="XM_028400010.1"/>
</dbReference>
<sequence>MAGHRGELLLMVLAGTLFLVQVQGWDWIDEFQLQSLYETGQWSESLNVRAQNLIPATPMMTTDDGKDYDEGGSGLFENEGMVVKGHATSPDPALVDPALVEPTQVEFDASPSNWVSRTIGPNSDALSVFCSNAGFEITLLMGQLNDVKVLASKDLVTVEDAPGSCGYNVNHQRNILTVPFTGCNVKEQANGYSVQLLHVDVLGHIQVSTVSCEKTTKSAHPYPRAKPEKCNNPTSAPTPTTKFIPTTTRITTRAPTTASKKRVCAVPAGERISCGGAGISSLACKKMGCCVDSSTSACYYALDECTADQHFVFAIRYNSAPINVDPTKLIMPKSPSCKPVIVNDKVAIFKFKVTECGTLAYEVGEVKVYLAEVQTIIEALNLKYGVITRSDPVRFMVECSYSKSGKALASLASVGYMVKAPASTLPTSIISNGLYGVQLRMATDETYTQFYPNNYQPLWLLLGNPVYLELRLRSPEMDAVILVNYCLAYPRSATKALVLVYEGCANPNDPHVSILKVGDFPDNRPRNRKQRRFKVSAFQFMNQKTNKYLDEEIYFMCSAEVCRPAEKTCSERCFDGKAP</sequence>
<dbReference type="InterPro" id="IPR044913">
    <property type="entry name" value="P_trefoil_dom_sf"/>
</dbReference>
<dbReference type="PROSITE" id="PS51448">
    <property type="entry name" value="P_TREFOIL_2"/>
    <property type="match status" value="1"/>
</dbReference>
<dbReference type="PANTHER" id="PTHR23343">
    <property type="entry name" value="ZONA PELLUCIDA SPERM-BINDING PROTEIN"/>
    <property type="match status" value="1"/>
</dbReference>
<dbReference type="InParanoid" id="A0A6P7HUQ1"/>
<dbReference type="PANTHER" id="PTHR23343:SF117">
    <property type="entry name" value="ZONA PELLUCIDA SPERM-BINDING PROTEIN 4-LIKE ISOFORM X1"/>
    <property type="match status" value="1"/>
</dbReference>
<keyword evidence="2" id="KW-1003">Cell membrane</keyword>
<evidence type="ECO:0000256" key="8">
    <source>
        <dbReference type="ARBA" id="ARBA00023136"/>
    </source>
</evidence>
<evidence type="ECO:0000256" key="5">
    <source>
        <dbReference type="ARBA" id="ARBA00022685"/>
    </source>
</evidence>
<dbReference type="InterPro" id="IPR055356">
    <property type="entry name" value="ZP-N"/>
</dbReference>
<evidence type="ECO:0000259" key="17">
    <source>
        <dbReference type="PROSITE" id="PS51448"/>
    </source>
</evidence>
<dbReference type="SMART" id="SM00018">
    <property type="entry name" value="PD"/>
    <property type="match status" value="1"/>
</dbReference>
<dbReference type="Pfam" id="PF00100">
    <property type="entry name" value="Zona_pellucida"/>
    <property type="match status" value="1"/>
</dbReference>
<evidence type="ECO:0000256" key="6">
    <source>
        <dbReference type="ARBA" id="ARBA00022692"/>
    </source>
</evidence>
<evidence type="ECO:0000313" key="18">
    <source>
        <dbReference type="Proteomes" id="UP000515145"/>
    </source>
</evidence>
<keyword evidence="18" id="KW-1185">Reference proteome</keyword>
<comment type="caution">
    <text evidence="13">Lacks conserved residue(s) required for the propagation of feature annotation.</text>
</comment>
<proteinExistence type="predicted"/>
<dbReference type="InterPro" id="IPR000519">
    <property type="entry name" value="P_trefoil_dom"/>
</dbReference>
<dbReference type="GO" id="GO:0035805">
    <property type="term" value="C:egg coat"/>
    <property type="evidence" value="ECO:0007669"/>
    <property type="project" value="UniProtKB-SubCell"/>
</dbReference>
<dbReference type="OrthoDB" id="9907024at2759"/>
<evidence type="ECO:0000256" key="2">
    <source>
        <dbReference type="ARBA" id="ARBA00022475"/>
    </source>
</evidence>
<feature type="disulfide bond" evidence="13">
    <location>
        <begin position="274"/>
        <end position="289"/>
    </location>
</feature>